<evidence type="ECO:0000313" key="9">
    <source>
        <dbReference type="EMBL" id="AGE95236.1"/>
    </source>
</evidence>
<dbReference type="PROSITE" id="PS50850">
    <property type="entry name" value="MFS"/>
    <property type="match status" value="1"/>
</dbReference>
<organism evidence="9">
    <name type="scientific">Encephalitozoon cuniculi</name>
    <name type="common">Microsporidian parasite</name>
    <dbReference type="NCBI Taxonomy" id="6035"/>
    <lineage>
        <taxon>Eukaryota</taxon>
        <taxon>Fungi</taxon>
        <taxon>Fungi incertae sedis</taxon>
        <taxon>Microsporidia</taxon>
        <taxon>Unikaryonidae</taxon>
        <taxon>Encephalitozoon</taxon>
    </lineage>
</organism>
<dbReference type="InterPro" id="IPR005828">
    <property type="entry name" value="MFS_sugar_transport-like"/>
</dbReference>
<feature type="transmembrane region" description="Helical" evidence="7">
    <location>
        <begin position="60"/>
        <end position="79"/>
    </location>
</feature>
<feature type="transmembrane region" description="Helical" evidence="7">
    <location>
        <begin position="369"/>
        <end position="389"/>
    </location>
</feature>
<keyword evidence="9" id="KW-0762">Sugar transport</keyword>
<protein>
    <submittedName>
        <fullName evidence="9">Glucose transporter type 3</fullName>
    </submittedName>
</protein>
<dbReference type="VEuPathDB" id="MicrosporidiaDB:AEWD_040140"/>
<dbReference type="PRINTS" id="PR00171">
    <property type="entry name" value="SUGRTRNSPORT"/>
</dbReference>
<evidence type="ECO:0000256" key="5">
    <source>
        <dbReference type="ARBA" id="ARBA00022989"/>
    </source>
</evidence>
<feature type="transmembrane region" description="Helical" evidence="7">
    <location>
        <begin position="144"/>
        <end position="163"/>
    </location>
</feature>
<evidence type="ECO:0000256" key="2">
    <source>
        <dbReference type="ARBA" id="ARBA00010992"/>
    </source>
</evidence>
<dbReference type="InterPro" id="IPR020846">
    <property type="entry name" value="MFS_dom"/>
</dbReference>
<dbReference type="InterPro" id="IPR045263">
    <property type="entry name" value="GLUT"/>
</dbReference>
<evidence type="ECO:0000259" key="8">
    <source>
        <dbReference type="PROSITE" id="PS50850"/>
    </source>
</evidence>
<dbReference type="Gene3D" id="1.20.1250.20">
    <property type="entry name" value="MFS general substrate transporter like domains"/>
    <property type="match status" value="2"/>
</dbReference>
<sequence length="400" mass="44024">MNTKKATAIQKSVFYPALMSSMSSVVFGMSLTVMGCMHSLVLEMWKRTMDETTANSRWGIASGNIFLGCLVSNILVNVLRPNLKKALLFSNILYAMGYITFLLSQSFSFSFMFSGRLIVGLAAGVTCAIVPIYISLISPTEYRGFLLSFHPLGINIGVTFGNALSCLSSDNTWRIPLFTALILVALNFLGLLGIDSPGHEEGSSGASLPDLITNNRARKSIFLAILVHMSQHLCGVDYITLFLKDLFPSDIHSSEVMAIWISLFSVLVTVVFTKYIDLIGRKPLIIASSLITGTATAMLTFDLYPPVATMLFVFGYNIGLSSIPWFITTEVFPPKYANSAGLLAVSMNWLSAYGILVILYPLHVRYGNIMFSFYTACMGLFVGLMAFLFRETKNKTPDFQ</sequence>
<reference evidence="9" key="1">
    <citation type="journal article" date="2013" name="Eukaryot. Cell">
        <title>Extremely Reduced Levels of Heterozygosity in the Vertebrate Pathogen Encephalitozoon cuniculi.</title>
        <authorList>
            <person name="Selman M."/>
            <person name="Sak B."/>
            <person name="Kvac M."/>
            <person name="Farinelli L."/>
            <person name="Weiss L.M."/>
            <person name="Corradi N."/>
        </authorList>
    </citation>
    <scope>NUCLEOTIDE SEQUENCE</scope>
</reference>
<dbReference type="InterPro" id="IPR036259">
    <property type="entry name" value="MFS_trans_sf"/>
</dbReference>
<accession>M1KJ39</accession>
<dbReference type="VEuPathDB" id="MicrosporidiaDB:AEWQ_040130"/>
<evidence type="ECO:0000256" key="3">
    <source>
        <dbReference type="ARBA" id="ARBA00022448"/>
    </source>
</evidence>
<feature type="transmembrane region" description="Helical" evidence="7">
    <location>
        <begin position="12"/>
        <end position="40"/>
    </location>
</feature>
<keyword evidence="6 7" id="KW-0472">Membrane</keyword>
<keyword evidence="5 7" id="KW-1133">Transmembrane helix</keyword>
<comment type="subcellular location">
    <subcellularLocation>
        <location evidence="1">Membrane</location>
        <topology evidence="1">Multi-pass membrane protein</topology>
    </subcellularLocation>
</comment>
<feature type="transmembrane region" description="Helical" evidence="7">
    <location>
        <begin position="221"/>
        <end position="243"/>
    </location>
</feature>
<dbReference type="EMBL" id="KC513606">
    <property type="protein sequence ID" value="AGE95236.1"/>
    <property type="molecule type" value="Genomic_DNA"/>
</dbReference>
<dbReference type="PANTHER" id="PTHR23503:SF8">
    <property type="entry name" value="FACILITATED GLUCOSE TRANSPORTER PROTEIN 1"/>
    <property type="match status" value="1"/>
</dbReference>
<feature type="transmembrane region" description="Helical" evidence="7">
    <location>
        <begin position="117"/>
        <end position="137"/>
    </location>
</feature>
<feature type="domain" description="Major facilitator superfamily (MFS) profile" evidence="8">
    <location>
        <begin position="16"/>
        <end position="393"/>
    </location>
</feature>
<dbReference type="VEuPathDB" id="MicrosporidiaDB:ECU04_0210"/>
<comment type="similarity">
    <text evidence="2">Belongs to the major facilitator superfamily. Sugar transporter (TC 2.A.1.1) family.</text>
</comment>
<feature type="transmembrane region" description="Helical" evidence="7">
    <location>
        <begin position="307"/>
        <end position="328"/>
    </location>
</feature>
<dbReference type="SUPFAM" id="SSF103473">
    <property type="entry name" value="MFS general substrate transporter"/>
    <property type="match status" value="1"/>
</dbReference>
<keyword evidence="3" id="KW-0813">Transport</keyword>
<evidence type="ECO:0000256" key="6">
    <source>
        <dbReference type="ARBA" id="ARBA00023136"/>
    </source>
</evidence>
<feature type="transmembrane region" description="Helical" evidence="7">
    <location>
        <begin position="340"/>
        <end position="363"/>
    </location>
</feature>
<keyword evidence="4 7" id="KW-0812">Transmembrane</keyword>
<evidence type="ECO:0000256" key="4">
    <source>
        <dbReference type="ARBA" id="ARBA00022692"/>
    </source>
</evidence>
<evidence type="ECO:0000256" key="7">
    <source>
        <dbReference type="SAM" id="Phobius"/>
    </source>
</evidence>
<dbReference type="PANTHER" id="PTHR23503">
    <property type="entry name" value="SOLUTE CARRIER FAMILY 2"/>
    <property type="match status" value="1"/>
</dbReference>
<dbReference type="VEuPathDB" id="MicrosporidiaDB:M970_040130"/>
<evidence type="ECO:0000256" key="1">
    <source>
        <dbReference type="ARBA" id="ARBA00004141"/>
    </source>
</evidence>
<feature type="transmembrane region" description="Helical" evidence="7">
    <location>
        <begin position="255"/>
        <end position="272"/>
    </location>
</feature>
<gene>
    <name evidence="9" type="ORF">ECU04_0210</name>
</gene>
<feature type="transmembrane region" description="Helical" evidence="7">
    <location>
        <begin position="91"/>
        <end position="111"/>
    </location>
</feature>
<name>M1KJ39_ENCCN</name>
<dbReference type="GO" id="GO:0016020">
    <property type="term" value="C:membrane"/>
    <property type="evidence" value="ECO:0007669"/>
    <property type="project" value="UniProtKB-SubCell"/>
</dbReference>
<dbReference type="Pfam" id="PF00083">
    <property type="entry name" value="Sugar_tr"/>
    <property type="match status" value="2"/>
</dbReference>
<dbReference type="VEuPathDB" id="MicrosporidiaDB:AEWR_040130"/>
<dbReference type="GO" id="GO:0015149">
    <property type="term" value="F:hexose transmembrane transporter activity"/>
    <property type="evidence" value="ECO:0007669"/>
    <property type="project" value="TreeGrafter"/>
</dbReference>
<feature type="transmembrane region" description="Helical" evidence="7">
    <location>
        <begin position="284"/>
        <end position="301"/>
    </location>
</feature>
<dbReference type="AlphaFoldDB" id="M1KJ39"/>
<proteinExistence type="inferred from homology"/>
<dbReference type="InterPro" id="IPR003663">
    <property type="entry name" value="Sugar/inositol_transpt"/>
</dbReference>
<feature type="transmembrane region" description="Helical" evidence="7">
    <location>
        <begin position="175"/>
        <end position="194"/>
    </location>
</feature>